<proteinExistence type="predicted"/>
<protein>
    <recommendedName>
        <fullName evidence="1">DUF4123 domain-containing protein</fullName>
    </recommendedName>
</protein>
<evidence type="ECO:0000313" key="2">
    <source>
        <dbReference type="EMBL" id="CAJ0704124.1"/>
    </source>
</evidence>
<dbReference type="AlphaFoldDB" id="A0AAD2BC94"/>
<dbReference type="Proteomes" id="UP001189915">
    <property type="component" value="Unassembled WGS sequence"/>
</dbReference>
<evidence type="ECO:0000259" key="1">
    <source>
        <dbReference type="Pfam" id="PF13503"/>
    </source>
</evidence>
<comment type="caution">
    <text evidence="2">The sequence shown here is derived from an EMBL/GenBank/DDBJ whole genome shotgun (WGS) entry which is preliminary data.</text>
</comment>
<dbReference type="RefSeq" id="WP_316871257.1">
    <property type="nucleotide sequence ID" value="NZ_CATWAF010000006.1"/>
</dbReference>
<feature type="domain" description="DUF4123" evidence="1">
    <location>
        <begin position="10"/>
        <end position="127"/>
    </location>
</feature>
<gene>
    <name evidence="2" type="ORF">LMG18091_04104</name>
</gene>
<name>A0AAD2BC94_9RALS</name>
<reference evidence="2 3" key="1">
    <citation type="submission" date="2023-07" db="EMBL/GenBank/DDBJ databases">
        <authorList>
            <person name="Peeters C."/>
        </authorList>
    </citation>
    <scope>NUCLEOTIDE SEQUENCE [LARGE SCALE GENOMIC DNA]</scope>
    <source>
        <strain evidence="2 3">LMG 18091</strain>
    </source>
</reference>
<accession>A0AAD2BC94</accession>
<dbReference type="EMBL" id="CATWAF010000006">
    <property type="protein sequence ID" value="CAJ0704124.1"/>
    <property type="molecule type" value="Genomic_DNA"/>
</dbReference>
<sequence>MSGNEPVVHVYVLADGAAHPLRLAALLREAGTDFRNVYAGLPEEDAGDASLFLAAVTDANAPWLAELDAMDLRLPCFTLIWSRADIDALTHHLRQFLIADIGDGMTALIRYFDPRNLLVAMEAWGDEISDKLMSPIEQWKYRGHGESWERLDGPVDGSATQIAPLAIQLTQEQLDRFVQHCEPDQLLATLIETGSAPIDGAYLPRFTDFLHRYRKAAAWGLTEPADRLRFCELSYRYGAAFDEHNSVRAALEERMHTDSSMAACEENIHPTVWEQLLVNVPKGE</sequence>
<dbReference type="Pfam" id="PF13503">
    <property type="entry name" value="DUF4123"/>
    <property type="match status" value="1"/>
</dbReference>
<organism evidence="2 3">
    <name type="scientific">Ralstonia wenshanensis</name>
    <dbReference type="NCBI Taxonomy" id="2842456"/>
    <lineage>
        <taxon>Bacteria</taxon>
        <taxon>Pseudomonadati</taxon>
        <taxon>Pseudomonadota</taxon>
        <taxon>Betaproteobacteria</taxon>
        <taxon>Burkholderiales</taxon>
        <taxon>Burkholderiaceae</taxon>
        <taxon>Ralstonia</taxon>
    </lineage>
</organism>
<dbReference type="InterPro" id="IPR025391">
    <property type="entry name" value="DUF4123"/>
</dbReference>
<keyword evidence="3" id="KW-1185">Reference proteome</keyword>
<evidence type="ECO:0000313" key="3">
    <source>
        <dbReference type="Proteomes" id="UP001189915"/>
    </source>
</evidence>